<reference evidence="1 2" key="1">
    <citation type="journal article" date="2015" name="Int. J. Syst. Evol. Microbiol.">
        <title>Roseomonas oryzae sp. nov., isolated from paddy rhizosphere soil.</title>
        <authorList>
            <person name="Ramaprasad E.V."/>
            <person name="Sasikala Ch."/>
            <person name="Ramana Ch.V."/>
        </authorList>
    </citation>
    <scope>NUCLEOTIDE SEQUENCE [LARGE SCALE GENOMIC DNA]</scope>
    <source>
        <strain evidence="1 2">KCTC 42542</strain>
    </source>
</reference>
<dbReference type="RefSeq" id="WP_149812962.1">
    <property type="nucleotide sequence ID" value="NZ_VUKA01000007.1"/>
</dbReference>
<comment type="caution">
    <text evidence="1">The sequence shown here is derived from an EMBL/GenBank/DDBJ whole genome shotgun (WGS) entry which is preliminary data.</text>
</comment>
<organism evidence="1 2">
    <name type="scientific">Teichococcus oryzae</name>
    <dbReference type="NCBI Taxonomy" id="1608942"/>
    <lineage>
        <taxon>Bacteria</taxon>
        <taxon>Pseudomonadati</taxon>
        <taxon>Pseudomonadota</taxon>
        <taxon>Alphaproteobacteria</taxon>
        <taxon>Acetobacterales</taxon>
        <taxon>Roseomonadaceae</taxon>
        <taxon>Roseomonas</taxon>
    </lineage>
</organism>
<keyword evidence="2" id="KW-1185">Reference proteome</keyword>
<dbReference type="EMBL" id="VUKA01000007">
    <property type="protein sequence ID" value="KAA2212555.1"/>
    <property type="molecule type" value="Genomic_DNA"/>
</dbReference>
<accession>A0A5B2TEV1</accession>
<evidence type="ECO:0000313" key="1">
    <source>
        <dbReference type="EMBL" id="KAA2212555.1"/>
    </source>
</evidence>
<name>A0A5B2TEV1_9PROT</name>
<dbReference type="AlphaFoldDB" id="A0A5B2TEV1"/>
<dbReference type="OrthoDB" id="7268682at2"/>
<dbReference type="Proteomes" id="UP000322110">
    <property type="component" value="Unassembled WGS sequence"/>
</dbReference>
<proteinExistence type="predicted"/>
<gene>
    <name evidence="1" type="ORF">F0Q34_14630</name>
</gene>
<evidence type="ECO:0000313" key="2">
    <source>
        <dbReference type="Proteomes" id="UP000322110"/>
    </source>
</evidence>
<protein>
    <submittedName>
        <fullName evidence="1">Uncharacterized protein</fullName>
    </submittedName>
</protein>
<sequence length="449" mass="47981">MTAPNAPDQEAVDQAEALAREMAPELRSVVLTHYPDADTLDLMRPAGPSLDTMRAVNRAVAAEMLRQGVEVMVQVADRAAFRRWMDGRSDTEGSRLGWRDQNPVLRGTEALRALGISAPPPDARRPDKAAGTPADRLVRLFAGEDGAAFDACAEALIAAGRDGVLEQAVRRAEERHGEEAGQDLAHELLAIAGVANAGPSGWVELVALPVALPLGPLPDAAALCASLQAAGTFRKGLELHLLPHWRSPDTLGELTPGQVRQALLDLVANRQPASLPPAEEAALAEGGFGVLVGIQLDWTVPLWDEIAVTGLPDLPDEDEPTPEEAAEAEAFDRWRGAAFQDFNGCVPLALVPFSGVDAEIASFLEEAADQTNGLQEIRDFIDMARREAPGEELVCVPRVEGESLHLALYTRSGRLMDQISLDAEQLPMAAAEMPALLESLIPVMPRPPA</sequence>